<keyword evidence="3" id="KW-1185">Reference proteome</keyword>
<comment type="caution">
    <text evidence="2">The sequence shown here is derived from an EMBL/GenBank/DDBJ whole genome shotgun (WGS) entry which is preliminary data.</text>
</comment>
<evidence type="ECO:0000313" key="3">
    <source>
        <dbReference type="Proteomes" id="UP000615755"/>
    </source>
</evidence>
<sequence>MTFIIKQGTLCDLLHIENDIPEFISPKSVDAIRAKIDAHKHVLFVAYIEGKPVAYKLGYEKQSRLFYSWLGAVLPDYRGLGIAKSLLLHQEAYAKREGYQIIEVKSMNRFKRMLQMLIAYDYHIIGCARLDDNSDSKITFRKKSSLLF</sequence>
<accession>A0ABR9EMB4</accession>
<dbReference type="InterPro" id="IPR000182">
    <property type="entry name" value="GNAT_dom"/>
</dbReference>
<dbReference type="InterPro" id="IPR016181">
    <property type="entry name" value="Acyl_CoA_acyltransferase"/>
</dbReference>
<dbReference type="RefSeq" id="WP_192509872.1">
    <property type="nucleotide sequence ID" value="NZ_AQGV01000015.1"/>
</dbReference>
<dbReference type="Pfam" id="PF00583">
    <property type="entry name" value="Acetyltransf_1"/>
    <property type="match status" value="1"/>
</dbReference>
<feature type="domain" description="N-acetyltransferase" evidence="1">
    <location>
        <begin position="3"/>
        <end position="131"/>
    </location>
</feature>
<protein>
    <recommendedName>
        <fullName evidence="1">N-acetyltransferase domain-containing protein</fullName>
    </recommendedName>
</protein>
<evidence type="ECO:0000259" key="1">
    <source>
        <dbReference type="PROSITE" id="PS51186"/>
    </source>
</evidence>
<dbReference type="Proteomes" id="UP000615755">
    <property type="component" value="Unassembled WGS sequence"/>
</dbReference>
<reference evidence="2 3" key="1">
    <citation type="submission" date="2015-03" db="EMBL/GenBank/DDBJ databases">
        <title>Genome sequence of Pseudoalteromonas aurantia.</title>
        <authorList>
            <person name="Xie B.-B."/>
            <person name="Rong J.-C."/>
            <person name="Qin Q.-L."/>
            <person name="Zhang Y.-Z."/>
        </authorList>
    </citation>
    <scope>NUCLEOTIDE SEQUENCE [LARGE SCALE GENOMIC DNA]</scope>
    <source>
        <strain evidence="2 3">208</strain>
    </source>
</reference>
<dbReference type="PROSITE" id="PS51186">
    <property type="entry name" value="GNAT"/>
    <property type="match status" value="1"/>
</dbReference>
<gene>
    <name evidence="2" type="ORF">PAUR_b0939</name>
</gene>
<proteinExistence type="predicted"/>
<evidence type="ECO:0000313" key="2">
    <source>
        <dbReference type="EMBL" id="MBE0370833.1"/>
    </source>
</evidence>
<dbReference type="EMBL" id="AQGV01000015">
    <property type="protein sequence ID" value="MBE0370833.1"/>
    <property type="molecule type" value="Genomic_DNA"/>
</dbReference>
<dbReference type="Gene3D" id="3.40.630.30">
    <property type="match status" value="1"/>
</dbReference>
<organism evidence="2 3">
    <name type="scientific">Pseudoalteromonas aurantia 208</name>
    <dbReference type="NCBI Taxonomy" id="1314867"/>
    <lineage>
        <taxon>Bacteria</taxon>
        <taxon>Pseudomonadati</taxon>
        <taxon>Pseudomonadota</taxon>
        <taxon>Gammaproteobacteria</taxon>
        <taxon>Alteromonadales</taxon>
        <taxon>Pseudoalteromonadaceae</taxon>
        <taxon>Pseudoalteromonas</taxon>
    </lineage>
</organism>
<dbReference type="SUPFAM" id="SSF55729">
    <property type="entry name" value="Acyl-CoA N-acyltransferases (Nat)"/>
    <property type="match status" value="1"/>
</dbReference>
<dbReference type="CDD" id="cd04301">
    <property type="entry name" value="NAT_SF"/>
    <property type="match status" value="1"/>
</dbReference>
<name>A0ABR9EMB4_9GAMM</name>